<keyword evidence="2" id="KW-1185">Reference proteome</keyword>
<evidence type="ECO:0000313" key="2">
    <source>
        <dbReference type="Proteomes" id="UP001529510"/>
    </source>
</evidence>
<dbReference type="PANTHER" id="PTHR37412">
    <property type="entry name" value="C2 DOMAIN-CONTAINING PROTEIN 5"/>
    <property type="match status" value="1"/>
</dbReference>
<dbReference type="EMBL" id="JAMKFB020000018">
    <property type="protein sequence ID" value="KAL0167619.1"/>
    <property type="molecule type" value="Genomic_DNA"/>
</dbReference>
<feature type="non-terminal residue" evidence="1">
    <location>
        <position position="1"/>
    </location>
</feature>
<name>A0ABD0P0S3_CIRMR</name>
<evidence type="ECO:0000313" key="1">
    <source>
        <dbReference type="EMBL" id="KAL0167619.1"/>
    </source>
</evidence>
<organism evidence="1 2">
    <name type="scientific">Cirrhinus mrigala</name>
    <name type="common">Mrigala</name>
    <dbReference type="NCBI Taxonomy" id="683832"/>
    <lineage>
        <taxon>Eukaryota</taxon>
        <taxon>Metazoa</taxon>
        <taxon>Chordata</taxon>
        <taxon>Craniata</taxon>
        <taxon>Vertebrata</taxon>
        <taxon>Euteleostomi</taxon>
        <taxon>Actinopterygii</taxon>
        <taxon>Neopterygii</taxon>
        <taxon>Teleostei</taxon>
        <taxon>Ostariophysi</taxon>
        <taxon>Cypriniformes</taxon>
        <taxon>Cyprinidae</taxon>
        <taxon>Labeoninae</taxon>
        <taxon>Labeonini</taxon>
        <taxon>Cirrhinus</taxon>
    </lineage>
</organism>
<comment type="caution">
    <text evidence="1">The sequence shown here is derived from an EMBL/GenBank/DDBJ whole genome shotgun (WGS) entry which is preliminary data.</text>
</comment>
<dbReference type="AlphaFoldDB" id="A0ABD0P0S3"/>
<dbReference type="Proteomes" id="UP001529510">
    <property type="component" value="Unassembled WGS sequence"/>
</dbReference>
<gene>
    <name evidence="1" type="ORF">M9458_035841</name>
</gene>
<feature type="non-terminal residue" evidence="1">
    <location>
        <position position="63"/>
    </location>
</feature>
<reference evidence="1 2" key="1">
    <citation type="submission" date="2024-05" db="EMBL/GenBank/DDBJ databases">
        <title>Genome sequencing and assembly of Indian major carp, Cirrhinus mrigala (Hamilton, 1822).</title>
        <authorList>
            <person name="Mohindra V."/>
            <person name="Chowdhury L.M."/>
            <person name="Lal K."/>
            <person name="Jena J.K."/>
        </authorList>
    </citation>
    <scope>NUCLEOTIDE SEQUENCE [LARGE SCALE GENOMIC DNA]</scope>
    <source>
        <strain evidence="1">CM1030</strain>
        <tissue evidence="1">Blood</tissue>
    </source>
</reference>
<dbReference type="InterPro" id="IPR038983">
    <property type="entry name" value="C2CD5"/>
</dbReference>
<accession>A0ABD0P0S3</accession>
<protein>
    <submittedName>
        <fullName evidence="1">Uncharacterized protein</fullName>
    </submittedName>
</protein>
<proteinExistence type="predicted"/>
<dbReference type="PANTHER" id="PTHR37412:SF2">
    <property type="entry name" value="C2 DOMAIN-CONTAINING PROTEIN 5"/>
    <property type="match status" value="1"/>
</dbReference>
<sequence>FEEVVSPGCGFCHIPYDELNIPFPAQLTYCYCCRRYKVPDVLFTTIDLPTEANVTGKGCLIQA</sequence>